<gene>
    <name evidence="7" type="ORF">SAMN05661044_03798</name>
</gene>
<name>A0A1H7UAF4_OLID1</name>
<dbReference type="InterPro" id="IPR036909">
    <property type="entry name" value="Cyt_c-like_dom_sf"/>
</dbReference>
<protein>
    <submittedName>
        <fullName evidence="7">Cytochrome c</fullName>
    </submittedName>
</protein>
<proteinExistence type="predicted"/>
<evidence type="ECO:0000256" key="2">
    <source>
        <dbReference type="ARBA" id="ARBA00022723"/>
    </source>
</evidence>
<dbReference type="EMBL" id="FOAF01000005">
    <property type="protein sequence ID" value="SEL93724.1"/>
    <property type="molecule type" value="Genomic_DNA"/>
</dbReference>
<keyword evidence="8" id="KW-1185">Reference proteome</keyword>
<feature type="transmembrane region" description="Helical" evidence="5">
    <location>
        <begin position="21"/>
        <end position="43"/>
    </location>
</feature>
<keyword evidence="3 4" id="KW-0408">Iron</keyword>
<dbReference type="InterPro" id="IPR009056">
    <property type="entry name" value="Cyt_c-like_dom"/>
</dbReference>
<dbReference type="GO" id="GO:0009055">
    <property type="term" value="F:electron transfer activity"/>
    <property type="evidence" value="ECO:0007669"/>
    <property type="project" value="InterPro"/>
</dbReference>
<dbReference type="Pfam" id="PF21342">
    <property type="entry name" value="SoxA-TsdA_cyt-c"/>
    <property type="match status" value="1"/>
</dbReference>
<dbReference type="GO" id="GO:0046872">
    <property type="term" value="F:metal ion binding"/>
    <property type="evidence" value="ECO:0007669"/>
    <property type="project" value="UniProtKB-KW"/>
</dbReference>
<dbReference type="SUPFAM" id="SSF46626">
    <property type="entry name" value="Cytochrome c"/>
    <property type="match status" value="2"/>
</dbReference>
<dbReference type="RefSeq" id="WP_093327390.1">
    <property type="nucleotide sequence ID" value="NZ_FOAF01000005.1"/>
</dbReference>
<keyword evidence="5" id="KW-1133">Transmembrane helix</keyword>
<keyword evidence="5" id="KW-0472">Membrane</keyword>
<evidence type="ECO:0000313" key="7">
    <source>
        <dbReference type="EMBL" id="SEL93724.1"/>
    </source>
</evidence>
<evidence type="ECO:0000256" key="1">
    <source>
        <dbReference type="ARBA" id="ARBA00022617"/>
    </source>
</evidence>
<reference evidence="8" key="1">
    <citation type="submission" date="2016-10" db="EMBL/GenBank/DDBJ databases">
        <authorList>
            <person name="Varghese N."/>
            <person name="Submissions S."/>
        </authorList>
    </citation>
    <scope>NUCLEOTIDE SEQUENCE [LARGE SCALE GENOMIC DNA]</scope>
    <source>
        <strain evidence="8">DSM 18733</strain>
    </source>
</reference>
<evidence type="ECO:0000313" key="8">
    <source>
        <dbReference type="Proteomes" id="UP000199421"/>
    </source>
</evidence>
<dbReference type="PANTHER" id="PTHR35008:SF9">
    <property type="entry name" value="CYTOCHROME C DOMAIN-CONTAINING PROTEIN"/>
    <property type="match status" value="1"/>
</dbReference>
<organism evidence="7 8">
    <name type="scientific">Olivibacter domesticus</name>
    <name type="common">Pseudosphingobacterium domesticum</name>
    <dbReference type="NCBI Taxonomy" id="407022"/>
    <lineage>
        <taxon>Bacteria</taxon>
        <taxon>Pseudomonadati</taxon>
        <taxon>Bacteroidota</taxon>
        <taxon>Sphingobacteriia</taxon>
        <taxon>Sphingobacteriales</taxon>
        <taxon>Sphingobacteriaceae</taxon>
        <taxon>Olivibacter</taxon>
    </lineage>
</organism>
<keyword evidence="5" id="KW-0812">Transmembrane</keyword>
<feature type="domain" description="Cytochrome c" evidence="6">
    <location>
        <begin position="209"/>
        <end position="302"/>
    </location>
</feature>
<keyword evidence="2 4" id="KW-0479">Metal-binding</keyword>
<evidence type="ECO:0000256" key="4">
    <source>
        <dbReference type="PROSITE-ProRule" id="PRU00433"/>
    </source>
</evidence>
<accession>A0A1H7UAF4</accession>
<dbReference type="PANTHER" id="PTHR35008">
    <property type="entry name" value="BLL4482 PROTEIN-RELATED"/>
    <property type="match status" value="1"/>
</dbReference>
<evidence type="ECO:0000256" key="3">
    <source>
        <dbReference type="ARBA" id="ARBA00023004"/>
    </source>
</evidence>
<dbReference type="Gene3D" id="1.10.760.10">
    <property type="entry name" value="Cytochrome c-like domain"/>
    <property type="match status" value="2"/>
</dbReference>
<evidence type="ECO:0000259" key="6">
    <source>
        <dbReference type="PROSITE" id="PS51007"/>
    </source>
</evidence>
<dbReference type="GO" id="GO:0020037">
    <property type="term" value="F:heme binding"/>
    <property type="evidence" value="ECO:0007669"/>
    <property type="project" value="InterPro"/>
</dbReference>
<dbReference type="AlphaFoldDB" id="A0A1H7UAF4"/>
<evidence type="ECO:0000256" key="5">
    <source>
        <dbReference type="SAM" id="Phobius"/>
    </source>
</evidence>
<dbReference type="Proteomes" id="UP000199421">
    <property type="component" value="Unassembled WGS sequence"/>
</dbReference>
<keyword evidence="1 4" id="KW-0349">Heme</keyword>
<dbReference type="InterPro" id="IPR051459">
    <property type="entry name" value="Cytochrome_c-type_DH"/>
</dbReference>
<dbReference type="Pfam" id="PF00034">
    <property type="entry name" value="Cytochrom_C"/>
    <property type="match status" value="1"/>
</dbReference>
<sequence length="344" mass="37664">MKNADTNGSGHQRTRQEIQKLLSYTKVLAAIIVLLLFSCVYIINGKSVNKLADGLSDETNVPSIKNLADFPIEPFPDGKEGEMASYGHKLITETYKYLGPEIKEGMVAGNNLSCSSCHLNAGTKAYAAPYVGLSGIFPIYIGRENKIESLEERINGCFERSMNGKALPTDSKEMRAIISYIKYLSKHIPIGERITGQGFVKITVPERAANTKSGAAVFQQYCISCHGENGQGHRKGKAGDGNGYTYPPLWGSDSFNNGAGMARLLTAAKFIKGNMPLGATAENPILTDEEAYDVAAYINSFDRPKKANREADYPDLSKKPKDCPYPPYLDNINIKQHTLGPFNF</sequence>
<dbReference type="STRING" id="407022.SAMN05661044_03798"/>
<dbReference type="OrthoDB" id="9779283at2"/>
<dbReference type="PROSITE" id="PS51007">
    <property type="entry name" value="CYTC"/>
    <property type="match status" value="1"/>
</dbReference>